<keyword evidence="3" id="KW-1185">Reference proteome</keyword>
<sequence>MSGADLAIKRERVLGILATRSADRLALTSHAAVSWYLDGARTHVSLAGDPVLAVLVGADGDTVITTGSERARLEAEELPAGIRVHEVDWQTPLPSAWADAAGVLTEADVAAELRAARARLLPAELGRYRALGRETAAVLTEVLAAADPARSERAVTAAVGARLLERGIDPVVLLAAGRARLAHRHPLPTGAALGDRAMVVVCARRHGLIVNLTRWVRFSRTDGAETDATARILEVEAAFFAATRPGAEVSAVLARGSAAYGAHGFDPEEWRRHHQGGPAGYNGRDPRAVAGLPDRVQAGQAFAWNPSAPGAKVEDTVLVGAGDDPLEVLTVDPSWPTTLVHGVPRPAELQR</sequence>
<dbReference type="PANTHER" id="PTHR46112:SF2">
    <property type="entry name" value="XAA-PRO AMINOPEPTIDASE P-RELATED"/>
    <property type="match status" value="1"/>
</dbReference>
<dbReference type="AlphaFoldDB" id="A0A4R9BU16"/>
<organism evidence="2 3">
    <name type="scientific">Cryobacterium lactosi</name>
    <dbReference type="NCBI Taxonomy" id="1259202"/>
    <lineage>
        <taxon>Bacteria</taxon>
        <taxon>Bacillati</taxon>
        <taxon>Actinomycetota</taxon>
        <taxon>Actinomycetes</taxon>
        <taxon>Micrococcales</taxon>
        <taxon>Microbacteriaceae</taxon>
        <taxon>Cryobacterium</taxon>
    </lineage>
</organism>
<comment type="caution">
    <text evidence="2">The sequence shown here is derived from an EMBL/GenBank/DDBJ whole genome shotgun (WGS) entry which is preliminary data.</text>
</comment>
<feature type="domain" description="Peptidase M24" evidence="1">
    <location>
        <begin position="128"/>
        <end position="320"/>
    </location>
</feature>
<dbReference type="Proteomes" id="UP000298468">
    <property type="component" value="Unassembled WGS sequence"/>
</dbReference>
<evidence type="ECO:0000259" key="1">
    <source>
        <dbReference type="Pfam" id="PF00557"/>
    </source>
</evidence>
<dbReference type="CDD" id="cd01066">
    <property type="entry name" value="APP_MetAP"/>
    <property type="match status" value="1"/>
</dbReference>
<dbReference type="Gene3D" id="3.90.230.10">
    <property type="entry name" value="Creatinase/methionine aminopeptidase superfamily"/>
    <property type="match status" value="1"/>
</dbReference>
<dbReference type="InterPro" id="IPR050659">
    <property type="entry name" value="Peptidase_M24B"/>
</dbReference>
<dbReference type="InterPro" id="IPR000994">
    <property type="entry name" value="Pept_M24"/>
</dbReference>
<protein>
    <submittedName>
        <fullName evidence="2">M24 family metallopeptidase</fullName>
    </submittedName>
</protein>
<accession>A0A4R9BU16</accession>
<dbReference type="Pfam" id="PF00557">
    <property type="entry name" value="Peptidase_M24"/>
    <property type="match status" value="1"/>
</dbReference>
<gene>
    <name evidence="2" type="ORF">E3T61_10125</name>
</gene>
<dbReference type="PANTHER" id="PTHR46112">
    <property type="entry name" value="AMINOPEPTIDASE"/>
    <property type="match status" value="1"/>
</dbReference>
<dbReference type="SUPFAM" id="SSF55920">
    <property type="entry name" value="Creatinase/aminopeptidase"/>
    <property type="match status" value="1"/>
</dbReference>
<proteinExistence type="predicted"/>
<name>A0A4R9BU16_9MICO</name>
<dbReference type="RefSeq" id="WP_134640740.1">
    <property type="nucleotide sequence ID" value="NZ_SOHM01000022.1"/>
</dbReference>
<dbReference type="EMBL" id="SOHM01000022">
    <property type="protein sequence ID" value="TFD90641.1"/>
    <property type="molecule type" value="Genomic_DNA"/>
</dbReference>
<dbReference type="InterPro" id="IPR036005">
    <property type="entry name" value="Creatinase/aminopeptidase-like"/>
</dbReference>
<evidence type="ECO:0000313" key="3">
    <source>
        <dbReference type="Proteomes" id="UP000298468"/>
    </source>
</evidence>
<dbReference type="OrthoDB" id="4850044at2"/>
<reference evidence="2 3" key="1">
    <citation type="submission" date="2019-03" db="EMBL/GenBank/DDBJ databases">
        <title>Genomics of glacier-inhabiting Cryobacterium strains.</title>
        <authorList>
            <person name="Liu Q."/>
            <person name="Xin Y.-H."/>
        </authorList>
    </citation>
    <scope>NUCLEOTIDE SEQUENCE [LARGE SCALE GENOMIC DNA]</scope>
    <source>
        <strain evidence="2 3">Sr59</strain>
    </source>
</reference>
<evidence type="ECO:0000313" key="2">
    <source>
        <dbReference type="EMBL" id="TFD90641.1"/>
    </source>
</evidence>